<dbReference type="PANTHER" id="PTHR46898:SF3">
    <property type="entry name" value="FUNGAL LIPASE-LIKE DOMAIN-CONTAINING PROTEIN"/>
    <property type="match status" value="1"/>
</dbReference>
<protein>
    <recommendedName>
        <fullName evidence="12">Senescence-associated carboxylesterase 101</fullName>
    </recommendedName>
</protein>
<dbReference type="AlphaFoldDB" id="A0A9D5BGI6"/>
<keyword evidence="5" id="KW-0611">Plant defense</keyword>
<feature type="coiled-coil region" evidence="7">
    <location>
        <begin position="302"/>
        <end position="329"/>
    </location>
</feature>
<dbReference type="Gramene" id="Psat01G0204200-T1">
    <property type="protein sequence ID" value="KAI5443228.1"/>
    <property type="gene ID" value="KIW84_012042"/>
</dbReference>
<keyword evidence="6" id="KW-0539">Nucleus</keyword>
<dbReference type="GO" id="GO:0006629">
    <property type="term" value="P:lipid metabolic process"/>
    <property type="evidence" value="ECO:0007669"/>
    <property type="project" value="InterPro"/>
</dbReference>
<keyword evidence="7" id="KW-0175">Coiled coil</keyword>
<dbReference type="Pfam" id="PF18117">
    <property type="entry name" value="EDS1_EP"/>
    <property type="match status" value="1"/>
</dbReference>
<name>A0A9D5BGI6_PEA</name>
<reference evidence="10 11" key="1">
    <citation type="journal article" date="2022" name="Nat. Genet.">
        <title>Improved pea reference genome and pan-genome highlight genomic features and evolutionary characteristics.</title>
        <authorList>
            <person name="Yang T."/>
            <person name="Liu R."/>
            <person name="Luo Y."/>
            <person name="Hu S."/>
            <person name="Wang D."/>
            <person name="Wang C."/>
            <person name="Pandey M.K."/>
            <person name="Ge S."/>
            <person name="Xu Q."/>
            <person name="Li N."/>
            <person name="Li G."/>
            <person name="Huang Y."/>
            <person name="Saxena R.K."/>
            <person name="Ji Y."/>
            <person name="Li M."/>
            <person name="Yan X."/>
            <person name="He Y."/>
            <person name="Liu Y."/>
            <person name="Wang X."/>
            <person name="Xiang C."/>
            <person name="Varshney R.K."/>
            <person name="Ding H."/>
            <person name="Gao S."/>
            <person name="Zong X."/>
        </authorList>
    </citation>
    <scope>NUCLEOTIDE SEQUENCE [LARGE SCALE GENOMIC DNA]</scope>
    <source>
        <strain evidence="10 11">cv. Zhongwan 6</strain>
    </source>
</reference>
<dbReference type="InterPro" id="IPR002921">
    <property type="entry name" value="Fungal_lipase-type"/>
</dbReference>
<organism evidence="10 11">
    <name type="scientific">Pisum sativum</name>
    <name type="common">Garden pea</name>
    <name type="synonym">Lathyrus oleraceus</name>
    <dbReference type="NCBI Taxonomy" id="3888"/>
    <lineage>
        <taxon>Eukaryota</taxon>
        <taxon>Viridiplantae</taxon>
        <taxon>Streptophyta</taxon>
        <taxon>Embryophyta</taxon>
        <taxon>Tracheophyta</taxon>
        <taxon>Spermatophyta</taxon>
        <taxon>Magnoliopsida</taxon>
        <taxon>eudicotyledons</taxon>
        <taxon>Gunneridae</taxon>
        <taxon>Pentapetalae</taxon>
        <taxon>rosids</taxon>
        <taxon>fabids</taxon>
        <taxon>Fabales</taxon>
        <taxon>Fabaceae</taxon>
        <taxon>Papilionoideae</taxon>
        <taxon>50 kb inversion clade</taxon>
        <taxon>NPAAA clade</taxon>
        <taxon>Hologalegina</taxon>
        <taxon>IRL clade</taxon>
        <taxon>Fabeae</taxon>
        <taxon>Lathyrus</taxon>
    </lineage>
</organism>
<dbReference type="EMBL" id="JAMSHJ010000001">
    <property type="protein sequence ID" value="KAI5443228.1"/>
    <property type="molecule type" value="Genomic_DNA"/>
</dbReference>
<accession>A0A9D5BGI6</accession>
<dbReference type="InterPro" id="IPR044603">
    <property type="entry name" value="SAG101-like"/>
</dbReference>
<dbReference type="Pfam" id="PF01764">
    <property type="entry name" value="Lipase_3"/>
    <property type="match status" value="1"/>
</dbReference>
<dbReference type="GO" id="GO:0005737">
    <property type="term" value="C:cytoplasm"/>
    <property type="evidence" value="ECO:0007669"/>
    <property type="project" value="UniProtKB-SubCell"/>
</dbReference>
<evidence type="ECO:0000313" key="10">
    <source>
        <dbReference type="EMBL" id="KAI5443228.1"/>
    </source>
</evidence>
<dbReference type="PANTHER" id="PTHR46898">
    <property type="entry name" value="SENESCENCE-ASSOCIATED CARBOXYLESTERASE 101"/>
    <property type="match status" value="1"/>
</dbReference>
<keyword evidence="3" id="KW-0963">Cytoplasm</keyword>
<evidence type="ECO:0000256" key="4">
    <source>
        <dbReference type="ARBA" id="ARBA00022801"/>
    </source>
</evidence>
<dbReference type="Gene3D" id="3.40.50.1820">
    <property type="entry name" value="alpha/beta hydrolase"/>
    <property type="match status" value="1"/>
</dbReference>
<evidence type="ECO:0000256" key="5">
    <source>
        <dbReference type="ARBA" id="ARBA00022821"/>
    </source>
</evidence>
<feature type="domain" description="Fungal lipase-type" evidence="8">
    <location>
        <begin position="104"/>
        <end position="207"/>
    </location>
</feature>
<dbReference type="GO" id="GO:0006952">
    <property type="term" value="P:defense response"/>
    <property type="evidence" value="ECO:0007669"/>
    <property type="project" value="UniProtKB-KW"/>
</dbReference>
<dbReference type="InterPro" id="IPR029058">
    <property type="entry name" value="AB_hydrolase_fold"/>
</dbReference>
<feature type="domain" description="EDS1 EP" evidence="9">
    <location>
        <begin position="345"/>
        <end position="557"/>
    </location>
</feature>
<dbReference type="InterPro" id="IPR041266">
    <property type="entry name" value="EDS1_EP"/>
</dbReference>
<comment type="caution">
    <text evidence="10">The sequence shown here is derived from an EMBL/GenBank/DDBJ whole genome shotgun (WGS) entry which is preliminary data.</text>
</comment>
<dbReference type="GO" id="GO:0005634">
    <property type="term" value="C:nucleus"/>
    <property type="evidence" value="ECO:0007669"/>
    <property type="project" value="UniProtKB-SubCell"/>
</dbReference>
<evidence type="ECO:0000256" key="1">
    <source>
        <dbReference type="ARBA" id="ARBA00004123"/>
    </source>
</evidence>
<comment type="subcellular location">
    <subcellularLocation>
        <location evidence="2">Cytoplasm</location>
    </subcellularLocation>
    <subcellularLocation>
        <location evidence="1">Nucleus</location>
    </subcellularLocation>
</comment>
<sequence>MTPLKLFSSGIEHASFVTSYEILKKTWNVISSSYEDIVSNVGVGLCWNVYKEQSSDLTIIAFEATSDCSNLKSGLVLSSDLKGRNFLQFEFLCSKSNPFFSLNSEAVSLFCDNFQKLDQLISEILSKNPVTPLIVTGKGLGGSIASLFTISLLDNIGSTKNRPLCVTFGSPLVGDKKLQQAISRSSYWNSCFLNIVSCKDPLPRLFIANHVPFGTFLFCSDSDSTCFENPDSNLEIILTLSKVHDQNQGFLSDEYGNIVEKLRRNAVFKDSSIPAGDRTRSDSLVIGISLQLHALGLTSQILKEHNIDINVLETKIKKLEERFILLKRISFDPSKKLNQMKGHVAQLEWYKKETKNRDIGYYDSYKNMNSPFDHDVVEFHKKLTNYWEKMVEEVEMKPQKEGAAFRTRWIYAGTTYRRMVEPLAIAQYYKEGGRDYVNEKRSKHFKNLEEWLKEGSKKAKIELNSTSRKTVEVILTIDSCFWAHVEEAILACRELKEVKDKDEVVKKLVEFEDYVYGLLKDYAVSPEIFLRQSSFMSWWKDYRAIKGFSYSSKLADFMNDFGKVKQYVLGAYNFP</sequence>
<gene>
    <name evidence="10" type="ORF">KIW84_012042</name>
</gene>
<evidence type="ECO:0000259" key="9">
    <source>
        <dbReference type="Pfam" id="PF18117"/>
    </source>
</evidence>
<evidence type="ECO:0000256" key="7">
    <source>
        <dbReference type="SAM" id="Coils"/>
    </source>
</evidence>
<proteinExistence type="predicted"/>
<evidence type="ECO:0000259" key="8">
    <source>
        <dbReference type="Pfam" id="PF01764"/>
    </source>
</evidence>
<keyword evidence="4" id="KW-0378">Hydrolase</keyword>
<evidence type="ECO:0000313" key="11">
    <source>
        <dbReference type="Proteomes" id="UP001058974"/>
    </source>
</evidence>
<dbReference type="OrthoDB" id="438440at2759"/>
<keyword evidence="11" id="KW-1185">Reference proteome</keyword>
<evidence type="ECO:0000256" key="2">
    <source>
        <dbReference type="ARBA" id="ARBA00004496"/>
    </source>
</evidence>
<evidence type="ECO:0000256" key="6">
    <source>
        <dbReference type="ARBA" id="ARBA00023242"/>
    </source>
</evidence>
<evidence type="ECO:0000256" key="3">
    <source>
        <dbReference type="ARBA" id="ARBA00022490"/>
    </source>
</evidence>
<dbReference type="GO" id="GO:0052689">
    <property type="term" value="F:carboxylic ester hydrolase activity"/>
    <property type="evidence" value="ECO:0007669"/>
    <property type="project" value="InterPro"/>
</dbReference>
<dbReference type="SUPFAM" id="SSF53474">
    <property type="entry name" value="alpha/beta-Hydrolases"/>
    <property type="match status" value="1"/>
</dbReference>
<evidence type="ECO:0008006" key="12">
    <source>
        <dbReference type="Google" id="ProtNLM"/>
    </source>
</evidence>
<dbReference type="Proteomes" id="UP001058974">
    <property type="component" value="Chromosome 1"/>
</dbReference>